<feature type="region of interest" description="Disordered" evidence="3">
    <location>
        <begin position="1"/>
        <end position="35"/>
    </location>
</feature>
<dbReference type="SUPFAM" id="SSF109709">
    <property type="entry name" value="KorB DNA-binding domain-like"/>
    <property type="match status" value="1"/>
</dbReference>
<dbReference type="InterPro" id="IPR041468">
    <property type="entry name" value="HTH_ParB/Spo0J"/>
</dbReference>
<protein>
    <submittedName>
        <fullName evidence="5">ParB, partition protein</fullName>
    </submittedName>
</protein>
<feature type="domain" description="ParB-like N-terminal" evidence="4">
    <location>
        <begin position="91"/>
        <end position="180"/>
    </location>
</feature>
<sequence>MSLKDRLAEKAAAIGSNPRSHRQAPDIPTRPKTAPGQLMASLPLLAEKEKELEVLRQRIEKLQLGAPEASIDEIERLKRALADAQHSGVAINIPLSELHEVPGRRRHMPPAKYAELRENLRHNKLIHPVVVLPRSEGGFEILSGHHRTDAYRELGRESVQCVVGDATEDEADEGAFFANLMQSDLTDYEKYVGLKRFQDKHVRLKQAEIAEQIGISQSYVSLLLSYDRLPADARRMLEANMGILGATAAAELASIAESGKGDRVVEAIRHISARKLDQAQAIRFARGGDKPKPAKPSATTFKVKAGKSTWCDVRSAKNVMRIEFQSEEIAQSVQDAIKRALEALANANVGKGQDAKT</sequence>
<dbReference type="GO" id="GO:0003677">
    <property type="term" value="F:DNA binding"/>
    <property type="evidence" value="ECO:0007669"/>
    <property type="project" value="InterPro"/>
</dbReference>
<gene>
    <name evidence="5" type="ORF">AWB78_08125</name>
</gene>
<name>A0A158EJH5_9BURK</name>
<dbReference type="NCBIfam" id="TIGR00180">
    <property type="entry name" value="parB_part"/>
    <property type="match status" value="1"/>
</dbReference>
<dbReference type="PANTHER" id="PTHR33375">
    <property type="entry name" value="CHROMOSOME-PARTITIONING PROTEIN PARB-RELATED"/>
    <property type="match status" value="1"/>
</dbReference>
<dbReference type="InterPro" id="IPR050336">
    <property type="entry name" value="Chromosome_partition/occlusion"/>
</dbReference>
<dbReference type="SMART" id="SM00470">
    <property type="entry name" value="ParB"/>
    <property type="match status" value="1"/>
</dbReference>
<dbReference type="RefSeq" id="WP_062612452.1">
    <property type="nucleotide sequence ID" value="NZ_FCOX02000121.1"/>
</dbReference>
<keyword evidence="2" id="KW-0159">Chromosome partition</keyword>
<proteinExistence type="inferred from homology"/>
<keyword evidence="6" id="KW-1185">Reference proteome</keyword>
<comment type="caution">
    <text evidence="5">The sequence shown here is derived from an EMBL/GenBank/DDBJ whole genome shotgun (WGS) entry which is preliminary data.</text>
</comment>
<dbReference type="Pfam" id="PF17762">
    <property type="entry name" value="HTH_ParB"/>
    <property type="match status" value="1"/>
</dbReference>
<dbReference type="Gene3D" id="1.10.10.2830">
    <property type="match status" value="1"/>
</dbReference>
<dbReference type="Proteomes" id="UP000071859">
    <property type="component" value="Unassembled WGS sequence"/>
</dbReference>
<dbReference type="InterPro" id="IPR004437">
    <property type="entry name" value="ParB/RepB/Spo0J"/>
</dbReference>
<evidence type="ECO:0000313" key="6">
    <source>
        <dbReference type="Proteomes" id="UP000071859"/>
    </source>
</evidence>
<dbReference type="InterPro" id="IPR003115">
    <property type="entry name" value="ParB_N"/>
</dbReference>
<dbReference type="OrthoDB" id="8677451at2"/>
<dbReference type="AlphaFoldDB" id="A0A158EJH5"/>
<dbReference type="GO" id="GO:0007059">
    <property type="term" value="P:chromosome segregation"/>
    <property type="evidence" value="ECO:0007669"/>
    <property type="project" value="UniProtKB-KW"/>
</dbReference>
<dbReference type="EMBL" id="FCOX02000121">
    <property type="protein sequence ID" value="SAL06556.1"/>
    <property type="molecule type" value="Genomic_DNA"/>
</dbReference>
<dbReference type="GO" id="GO:0005694">
    <property type="term" value="C:chromosome"/>
    <property type="evidence" value="ECO:0007669"/>
    <property type="project" value="TreeGrafter"/>
</dbReference>
<dbReference type="InterPro" id="IPR036086">
    <property type="entry name" value="ParB/Sulfiredoxin_sf"/>
</dbReference>
<evidence type="ECO:0000256" key="1">
    <source>
        <dbReference type="ARBA" id="ARBA00006295"/>
    </source>
</evidence>
<dbReference type="Pfam" id="PF02195">
    <property type="entry name" value="ParB_N"/>
    <property type="match status" value="1"/>
</dbReference>
<reference evidence="5" key="1">
    <citation type="submission" date="2016-01" db="EMBL/GenBank/DDBJ databases">
        <authorList>
            <person name="Peeters C."/>
        </authorList>
    </citation>
    <scope>NUCLEOTIDE SEQUENCE</scope>
    <source>
        <strain evidence="5">LMG 29321</strain>
    </source>
</reference>
<dbReference type="Gene3D" id="3.90.1530.10">
    <property type="entry name" value="Conserved hypothetical protein from pyrococcus furiosus pfu- 392566-001, ParB domain"/>
    <property type="match status" value="1"/>
</dbReference>
<evidence type="ECO:0000259" key="4">
    <source>
        <dbReference type="SMART" id="SM00470"/>
    </source>
</evidence>
<organism evidence="5 6">
    <name type="scientific">Caballeronia calidae</name>
    <dbReference type="NCBI Taxonomy" id="1777139"/>
    <lineage>
        <taxon>Bacteria</taxon>
        <taxon>Pseudomonadati</taxon>
        <taxon>Pseudomonadota</taxon>
        <taxon>Betaproteobacteria</taxon>
        <taxon>Burkholderiales</taxon>
        <taxon>Burkholderiaceae</taxon>
        <taxon>Caballeronia</taxon>
    </lineage>
</organism>
<comment type="similarity">
    <text evidence="1">Belongs to the ParB family.</text>
</comment>
<evidence type="ECO:0000256" key="2">
    <source>
        <dbReference type="ARBA" id="ARBA00022829"/>
    </source>
</evidence>
<dbReference type="SUPFAM" id="SSF110849">
    <property type="entry name" value="ParB/Sulfiredoxin"/>
    <property type="match status" value="1"/>
</dbReference>
<dbReference type="PANTHER" id="PTHR33375:SF1">
    <property type="entry name" value="CHROMOSOME-PARTITIONING PROTEIN PARB-RELATED"/>
    <property type="match status" value="1"/>
</dbReference>
<evidence type="ECO:0000313" key="5">
    <source>
        <dbReference type="EMBL" id="SAL06556.1"/>
    </source>
</evidence>
<accession>A0A158EJH5</accession>
<evidence type="ECO:0000256" key="3">
    <source>
        <dbReference type="SAM" id="MobiDB-lite"/>
    </source>
</evidence>